<organism evidence="1 2">
    <name type="scientific">Cuscuta campestris</name>
    <dbReference type="NCBI Taxonomy" id="132261"/>
    <lineage>
        <taxon>Eukaryota</taxon>
        <taxon>Viridiplantae</taxon>
        <taxon>Streptophyta</taxon>
        <taxon>Embryophyta</taxon>
        <taxon>Tracheophyta</taxon>
        <taxon>Spermatophyta</taxon>
        <taxon>Magnoliopsida</taxon>
        <taxon>eudicotyledons</taxon>
        <taxon>Gunneridae</taxon>
        <taxon>Pentapetalae</taxon>
        <taxon>asterids</taxon>
        <taxon>lamiids</taxon>
        <taxon>Solanales</taxon>
        <taxon>Convolvulaceae</taxon>
        <taxon>Cuscuteae</taxon>
        <taxon>Cuscuta</taxon>
        <taxon>Cuscuta subgen. Grammica</taxon>
        <taxon>Cuscuta sect. Cleistogrammica</taxon>
    </lineage>
</organism>
<sequence length="109" mass="12868">MCLFVAFVDALRRKQPLSVEEASILHDSLIFYTALEGLNLLEKLHMTIFYKKLYEPTEIQNAINTLHATDDYCEMLLDWPTREEFVLTRALGMYSEISWVSYEECWFTC</sequence>
<protein>
    <submittedName>
        <fullName evidence="1">Uncharacterized protein</fullName>
    </submittedName>
</protein>
<evidence type="ECO:0000313" key="2">
    <source>
        <dbReference type="Proteomes" id="UP000595140"/>
    </source>
</evidence>
<proteinExistence type="predicted"/>
<name>A0A484MRB5_9ASTE</name>
<dbReference type="EMBL" id="OOIL02004257">
    <property type="protein sequence ID" value="VFQ91049.1"/>
    <property type="molecule type" value="Genomic_DNA"/>
</dbReference>
<keyword evidence="2" id="KW-1185">Reference proteome</keyword>
<dbReference type="AlphaFoldDB" id="A0A484MRB5"/>
<gene>
    <name evidence="1" type="ORF">CCAM_LOCUS32825</name>
</gene>
<evidence type="ECO:0000313" key="1">
    <source>
        <dbReference type="EMBL" id="VFQ91049.1"/>
    </source>
</evidence>
<accession>A0A484MRB5</accession>
<dbReference type="Proteomes" id="UP000595140">
    <property type="component" value="Unassembled WGS sequence"/>
</dbReference>
<reference evidence="1 2" key="1">
    <citation type="submission" date="2018-04" db="EMBL/GenBank/DDBJ databases">
        <authorList>
            <person name="Vogel A."/>
        </authorList>
    </citation>
    <scope>NUCLEOTIDE SEQUENCE [LARGE SCALE GENOMIC DNA]</scope>
</reference>